<name>A0A8S1YC73_PAROT</name>
<dbReference type="Proteomes" id="UP000683925">
    <property type="component" value="Unassembled WGS sequence"/>
</dbReference>
<accession>A0A8S1YC73</accession>
<dbReference type="InterPro" id="IPR050498">
    <property type="entry name" value="Ycf3"/>
</dbReference>
<dbReference type="PANTHER" id="PTHR44858">
    <property type="entry name" value="TETRATRICOPEPTIDE REPEAT PROTEIN 6"/>
    <property type="match status" value="1"/>
</dbReference>
<evidence type="ECO:0000256" key="3">
    <source>
        <dbReference type="PROSITE-ProRule" id="PRU00339"/>
    </source>
</evidence>
<feature type="repeat" description="TPR" evidence="3">
    <location>
        <begin position="224"/>
        <end position="257"/>
    </location>
</feature>
<keyword evidence="2 3" id="KW-0802">TPR repeat</keyword>
<dbReference type="SMART" id="SM00028">
    <property type="entry name" value="TPR"/>
    <property type="match status" value="7"/>
</dbReference>
<proteinExistence type="predicted"/>
<keyword evidence="5" id="KW-1185">Reference proteome</keyword>
<dbReference type="Pfam" id="PF13181">
    <property type="entry name" value="TPR_8"/>
    <property type="match status" value="1"/>
</dbReference>
<dbReference type="AlphaFoldDB" id="A0A8S1YC73"/>
<feature type="repeat" description="TPR" evidence="3">
    <location>
        <begin position="258"/>
        <end position="291"/>
    </location>
</feature>
<protein>
    <recommendedName>
        <fullName evidence="6">Tetratricopeptide repeat protein</fullName>
    </recommendedName>
</protein>
<evidence type="ECO:0000313" key="4">
    <source>
        <dbReference type="EMBL" id="CAD8210387.1"/>
    </source>
</evidence>
<dbReference type="Pfam" id="PF13431">
    <property type="entry name" value="TPR_17"/>
    <property type="match status" value="1"/>
</dbReference>
<sequence>MMRWETNIRLFQIIPRSQIWIQRIYRHIFKEEFYLGNWDKALIDFNKVVELVSHQPSNNASFFYNRGFFYQQMGNKNLALDDNRRAIELDPEDPQSYCNRGMIFKEIDEQDKPLIDYNKAIQLNLNKAAFYFHRSTLFIMIYIYRDFIQQNRKQIEPFTLQRKIQLKQYQILIRLLNWILKMNQHFHIEVINYYMEGLIYQKVVDKNQALQDYDEAIELNPKNQLPYYQRGVLQSEIGNNDQTLIDYNTSIALDPNNSNFYTKRGALLKELNVNDKAYQDYNKALELDSNNLFALANLGDLYYKRQNYTISFDQYYRVLNLLMDINLSKSNS</sequence>
<feature type="repeat" description="TPR" evidence="3">
    <location>
        <begin position="190"/>
        <end position="223"/>
    </location>
</feature>
<reference evidence="4" key="1">
    <citation type="submission" date="2021-01" db="EMBL/GenBank/DDBJ databases">
        <authorList>
            <consortium name="Genoscope - CEA"/>
            <person name="William W."/>
        </authorList>
    </citation>
    <scope>NUCLEOTIDE SEQUENCE</scope>
</reference>
<keyword evidence="1" id="KW-0677">Repeat</keyword>
<dbReference type="InterPro" id="IPR019734">
    <property type="entry name" value="TPR_rpt"/>
</dbReference>
<gene>
    <name evidence="4" type="ORF">POCTA_138.1.T1500147</name>
</gene>
<dbReference type="OrthoDB" id="311088at2759"/>
<dbReference type="Pfam" id="PF00515">
    <property type="entry name" value="TPR_1"/>
    <property type="match status" value="1"/>
</dbReference>
<evidence type="ECO:0000313" key="5">
    <source>
        <dbReference type="Proteomes" id="UP000683925"/>
    </source>
</evidence>
<dbReference type="PROSITE" id="PS50005">
    <property type="entry name" value="TPR"/>
    <property type="match status" value="4"/>
</dbReference>
<comment type="caution">
    <text evidence="4">The sequence shown here is derived from an EMBL/GenBank/DDBJ whole genome shotgun (WGS) entry which is preliminary data.</text>
</comment>
<organism evidence="4 5">
    <name type="scientific">Paramecium octaurelia</name>
    <dbReference type="NCBI Taxonomy" id="43137"/>
    <lineage>
        <taxon>Eukaryota</taxon>
        <taxon>Sar</taxon>
        <taxon>Alveolata</taxon>
        <taxon>Ciliophora</taxon>
        <taxon>Intramacronucleata</taxon>
        <taxon>Oligohymenophorea</taxon>
        <taxon>Peniculida</taxon>
        <taxon>Parameciidae</taxon>
        <taxon>Paramecium</taxon>
    </lineage>
</organism>
<evidence type="ECO:0000256" key="1">
    <source>
        <dbReference type="ARBA" id="ARBA00022737"/>
    </source>
</evidence>
<evidence type="ECO:0000256" key="2">
    <source>
        <dbReference type="ARBA" id="ARBA00022803"/>
    </source>
</evidence>
<evidence type="ECO:0008006" key="6">
    <source>
        <dbReference type="Google" id="ProtNLM"/>
    </source>
</evidence>
<dbReference type="EMBL" id="CAJJDP010000152">
    <property type="protein sequence ID" value="CAD8210387.1"/>
    <property type="molecule type" value="Genomic_DNA"/>
</dbReference>
<feature type="repeat" description="TPR" evidence="3">
    <location>
        <begin position="60"/>
        <end position="93"/>
    </location>
</feature>
<dbReference type="PANTHER" id="PTHR44858:SF1">
    <property type="entry name" value="UDP-N-ACETYLGLUCOSAMINE--PEPTIDE N-ACETYLGLUCOSAMINYLTRANSFERASE SPINDLY-RELATED"/>
    <property type="match status" value="1"/>
</dbReference>